<keyword evidence="3" id="KW-1185">Reference proteome</keyword>
<proteinExistence type="predicted"/>
<reference evidence="3" key="1">
    <citation type="submission" date="2016-10" db="EMBL/GenBank/DDBJ databases">
        <authorList>
            <person name="Varghese N."/>
            <person name="Submissions S."/>
        </authorList>
    </citation>
    <scope>NUCLEOTIDE SEQUENCE [LARGE SCALE GENOMIC DNA]</scope>
    <source>
        <strain evidence="3">DSM 17465</strain>
    </source>
</reference>
<organism evidence="2 3">
    <name type="scientific">Pseudovibrio denitrificans</name>
    <dbReference type="NCBI Taxonomy" id="258256"/>
    <lineage>
        <taxon>Bacteria</taxon>
        <taxon>Pseudomonadati</taxon>
        <taxon>Pseudomonadota</taxon>
        <taxon>Alphaproteobacteria</taxon>
        <taxon>Hyphomicrobiales</taxon>
        <taxon>Stappiaceae</taxon>
        <taxon>Pseudovibrio</taxon>
    </lineage>
</organism>
<accession>A0A1I6XAP1</accession>
<dbReference type="EMBL" id="FPBD01000001">
    <property type="protein sequence ID" value="SFT35062.1"/>
    <property type="molecule type" value="Genomic_DNA"/>
</dbReference>
<feature type="region of interest" description="Disordered" evidence="1">
    <location>
        <begin position="64"/>
        <end position="140"/>
    </location>
</feature>
<dbReference type="PROSITE" id="PS51257">
    <property type="entry name" value="PROKAR_LIPOPROTEIN"/>
    <property type="match status" value="1"/>
</dbReference>
<dbReference type="RefSeq" id="WP_208608665.1">
    <property type="nucleotide sequence ID" value="NZ_FPBD01000001.1"/>
</dbReference>
<dbReference type="AlphaFoldDB" id="A0A1I6XAP1"/>
<feature type="compositionally biased region" description="Polar residues" evidence="1">
    <location>
        <begin position="101"/>
        <end position="114"/>
    </location>
</feature>
<gene>
    <name evidence="2" type="ORF">SAMN05444141_10135</name>
</gene>
<evidence type="ECO:0000313" key="2">
    <source>
        <dbReference type="EMBL" id="SFT35062.1"/>
    </source>
</evidence>
<evidence type="ECO:0008006" key="4">
    <source>
        <dbReference type="Google" id="ProtNLM"/>
    </source>
</evidence>
<sequence>MFRNIIVSGGVLFLIAGCQGTGDPGASPSGTMAQPASTYGTVNDVAALMAGALAVAEAIEHSEAERKRVASSSSSGSEPLILPSVLPPDTSKPAPAKASRKSGSVVSYNKSGVSHTYRKRGDNCVHTEASSQSEIAKTMRGLIVTEESSEKTSTRVCD</sequence>
<protein>
    <recommendedName>
        <fullName evidence="4">Lipoprotein</fullName>
    </recommendedName>
</protein>
<evidence type="ECO:0000313" key="3">
    <source>
        <dbReference type="Proteomes" id="UP000183371"/>
    </source>
</evidence>
<dbReference type="Proteomes" id="UP000183371">
    <property type="component" value="Unassembled WGS sequence"/>
</dbReference>
<name>A0A1I6XAP1_9HYPH</name>
<evidence type="ECO:0000256" key="1">
    <source>
        <dbReference type="SAM" id="MobiDB-lite"/>
    </source>
</evidence>